<gene>
    <name evidence="17" type="ORF">M0R45_035422</name>
</gene>
<evidence type="ECO:0000256" key="8">
    <source>
        <dbReference type="ARBA" id="ARBA00022771"/>
    </source>
</evidence>
<evidence type="ECO:0000256" key="2">
    <source>
        <dbReference type="ARBA" id="ARBA00004167"/>
    </source>
</evidence>
<evidence type="ECO:0000256" key="14">
    <source>
        <dbReference type="PROSITE-ProRule" id="PRU00175"/>
    </source>
</evidence>
<keyword evidence="8 14" id="KW-0863">Zinc-finger</keyword>
<comment type="caution">
    <text evidence="17">The sequence shown here is derived from an EMBL/GenBank/DDBJ whole genome shotgun (WGS) entry which is preliminary data.</text>
</comment>
<feature type="transmembrane region" description="Helical" evidence="15">
    <location>
        <begin position="57"/>
        <end position="80"/>
    </location>
</feature>
<feature type="domain" description="RING-type" evidence="16">
    <location>
        <begin position="140"/>
        <end position="182"/>
    </location>
</feature>
<dbReference type="GO" id="GO:0016020">
    <property type="term" value="C:membrane"/>
    <property type="evidence" value="ECO:0007669"/>
    <property type="project" value="UniProtKB-SubCell"/>
</dbReference>
<organism evidence="17 18">
    <name type="scientific">Rubus argutus</name>
    <name type="common">Southern blackberry</name>
    <dbReference type="NCBI Taxonomy" id="59490"/>
    <lineage>
        <taxon>Eukaryota</taxon>
        <taxon>Viridiplantae</taxon>
        <taxon>Streptophyta</taxon>
        <taxon>Embryophyta</taxon>
        <taxon>Tracheophyta</taxon>
        <taxon>Spermatophyta</taxon>
        <taxon>Magnoliopsida</taxon>
        <taxon>eudicotyledons</taxon>
        <taxon>Gunneridae</taxon>
        <taxon>Pentapetalae</taxon>
        <taxon>rosids</taxon>
        <taxon>fabids</taxon>
        <taxon>Rosales</taxon>
        <taxon>Rosaceae</taxon>
        <taxon>Rosoideae</taxon>
        <taxon>Rosoideae incertae sedis</taxon>
        <taxon>Rubus</taxon>
    </lineage>
</organism>
<evidence type="ECO:0000256" key="7">
    <source>
        <dbReference type="ARBA" id="ARBA00022723"/>
    </source>
</evidence>
<dbReference type="GO" id="GO:0061630">
    <property type="term" value="F:ubiquitin protein ligase activity"/>
    <property type="evidence" value="ECO:0007669"/>
    <property type="project" value="UniProtKB-EC"/>
</dbReference>
<evidence type="ECO:0000313" key="18">
    <source>
        <dbReference type="Proteomes" id="UP001457282"/>
    </source>
</evidence>
<comment type="subcellular location">
    <subcellularLocation>
        <location evidence="2">Membrane</location>
        <topology evidence="2">Single-pass membrane protein</topology>
    </subcellularLocation>
</comment>
<evidence type="ECO:0000256" key="11">
    <source>
        <dbReference type="ARBA" id="ARBA00022989"/>
    </source>
</evidence>
<evidence type="ECO:0000259" key="16">
    <source>
        <dbReference type="PROSITE" id="PS50089"/>
    </source>
</evidence>
<dbReference type="Pfam" id="PF13639">
    <property type="entry name" value="zf-RING_2"/>
    <property type="match status" value="1"/>
</dbReference>
<keyword evidence="5" id="KW-0808">Transferase</keyword>
<dbReference type="PROSITE" id="PS50089">
    <property type="entry name" value="ZF_RING_2"/>
    <property type="match status" value="1"/>
</dbReference>
<dbReference type="SMART" id="SM00184">
    <property type="entry name" value="RING"/>
    <property type="match status" value="1"/>
</dbReference>
<evidence type="ECO:0000256" key="1">
    <source>
        <dbReference type="ARBA" id="ARBA00000900"/>
    </source>
</evidence>
<evidence type="ECO:0000256" key="5">
    <source>
        <dbReference type="ARBA" id="ARBA00022679"/>
    </source>
</evidence>
<keyword evidence="11 15" id="KW-1133">Transmembrane helix</keyword>
<accession>A0AAW1VU71</accession>
<dbReference type="AlphaFoldDB" id="A0AAW1VU71"/>
<dbReference type="InterPro" id="IPR001841">
    <property type="entry name" value="Znf_RING"/>
</dbReference>
<dbReference type="GO" id="GO:0016567">
    <property type="term" value="P:protein ubiquitination"/>
    <property type="evidence" value="ECO:0007669"/>
    <property type="project" value="InterPro"/>
</dbReference>
<dbReference type="InterPro" id="IPR013083">
    <property type="entry name" value="Znf_RING/FYVE/PHD"/>
</dbReference>
<evidence type="ECO:0000256" key="9">
    <source>
        <dbReference type="ARBA" id="ARBA00022786"/>
    </source>
</evidence>
<evidence type="ECO:0000256" key="6">
    <source>
        <dbReference type="ARBA" id="ARBA00022692"/>
    </source>
</evidence>
<keyword evidence="12 15" id="KW-0472">Membrane</keyword>
<keyword evidence="18" id="KW-1185">Reference proteome</keyword>
<evidence type="ECO:0000313" key="17">
    <source>
        <dbReference type="EMBL" id="KAK9911521.1"/>
    </source>
</evidence>
<dbReference type="EC" id="2.3.2.27" evidence="4"/>
<reference evidence="17 18" key="1">
    <citation type="journal article" date="2023" name="G3 (Bethesda)">
        <title>A chromosome-length genome assembly and annotation of blackberry (Rubus argutus, cv. 'Hillquist').</title>
        <authorList>
            <person name="Bruna T."/>
            <person name="Aryal R."/>
            <person name="Dudchenko O."/>
            <person name="Sargent D.J."/>
            <person name="Mead D."/>
            <person name="Buti M."/>
            <person name="Cavallini A."/>
            <person name="Hytonen T."/>
            <person name="Andres J."/>
            <person name="Pham M."/>
            <person name="Weisz D."/>
            <person name="Mascagni F."/>
            <person name="Usai G."/>
            <person name="Natali L."/>
            <person name="Bassil N."/>
            <person name="Fernandez G.E."/>
            <person name="Lomsadze A."/>
            <person name="Armour M."/>
            <person name="Olukolu B."/>
            <person name="Poorten T."/>
            <person name="Britton C."/>
            <person name="Davik J."/>
            <person name="Ashrafi H."/>
            <person name="Aiden E.L."/>
            <person name="Borodovsky M."/>
            <person name="Worthington M."/>
        </authorList>
    </citation>
    <scope>NUCLEOTIDE SEQUENCE [LARGE SCALE GENOMIC DNA]</scope>
    <source>
        <strain evidence="17">PI 553951</strain>
    </source>
</reference>
<evidence type="ECO:0000256" key="13">
    <source>
        <dbReference type="ARBA" id="ARBA00024209"/>
    </source>
</evidence>
<evidence type="ECO:0000256" key="4">
    <source>
        <dbReference type="ARBA" id="ARBA00012483"/>
    </source>
</evidence>
<dbReference type="Proteomes" id="UP001457282">
    <property type="component" value="Unassembled WGS sequence"/>
</dbReference>
<protein>
    <recommendedName>
        <fullName evidence="4">RING-type E3 ubiquitin transferase</fullName>
        <ecNumber evidence="4">2.3.2.27</ecNumber>
    </recommendedName>
</protein>
<dbReference type="FunFam" id="3.30.40.10:FF:000233">
    <property type="entry name" value="RING-H2 finger protein ATL54"/>
    <property type="match status" value="1"/>
</dbReference>
<dbReference type="PANTHER" id="PTHR46913:SF22">
    <property type="entry name" value="RING-TYPE E3 UBIQUITIN TRANSFERASE"/>
    <property type="match status" value="1"/>
</dbReference>
<dbReference type="Gene3D" id="3.30.40.10">
    <property type="entry name" value="Zinc/RING finger domain, C3HC4 (zinc finger)"/>
    <property type="match status" value="1"/>
</dbReference>
<dbReference type="EMBL" id="JBEDUW010000007">
    <property type="protein sequence ID" value="KAK9911521.1"/>
    <property type="molecule type" value="Genomic_DNA"/>
</dbReference>
<dbReference type="SUPFAM" id="SSF57850">
    <property type="entry name" value="RING/U-box"/>
    <property type="match status" value="1"/>
</dbReference>
<comment type="similarity">
    <text evidence="13">Belongs to the RING-type zinc finger family. ATL subfamily.</text>
</comment>
<evidence type="ECO:0000256" key="3">
    <source>
        <dbReference type="ARBA" id="ARBA00004906"/>
    </source>
</evidence>
<dbReference type="InterPro" id="IPR044600">
    <property type="entry name" value="ATL1/ATL16-like"/>
</dbReference>
<keyword evidence="7" id="KW-0479">Metal-binding</keyword>
<dbReference type="GO" id="GO:0008270">
    <property type="term" value="F:zinc ion binding"/>
    <property type="evidence" value="ECO:0007669"/>
    <property type="project" value="UniProtKB-KW"/>
</dbReference>
<sequence length="358" mass="39752">MGSAGNNQYPWPPYESSKDCSQGVCSIYCPQWCYMIFAPPPPFEFGDNSEESSGVSFSPLIIAFIGIVASALILITYYTIISKYCGRRANASSARDIHDNPNAVSESWQGSNTGLEESLIKSITVHKYKKNDGLVEGTDCSVCLSEFQENESLRLLPKCSHAFHVPCIDAWLKSHSSCPLCRSNIAAPAIALVPHQQQQPQVLPSVEENSQQEPNISVSALEYQHTSNGSVLVVQDREEEGFCLQNDEIQILRRSVSLIEVLNLHDGGDDDEEEDYQMENFQFSMDQSEQFSMQHFELSMETGSSKGAVFGEQNSKFNNIRSGVFSLVKGPLGQKRSISTGRFGFTRYAKEKNSIIPN</sequence>
<comment type="catalytic activity">
    <reaction evidence="1">
        <text>S-ubiquitinyl-[E2 ubiquitin-conjugating enzyme]-L-cysteine + [acceptor protein]-L-lysine = [E2 ubiquitin-conjugating enzyme]-L-cysteine + N(6)-ubiquitinyl-[acceptor protein]-L-lysine.</text>
        <dbReference type="EC" id="2.3.2.27"/>
    </reaction>
</comment>
<dbReference type="PANTHER" id="PTHR46913">
    <property type="entry name" value="RING-H2 FINGER PROTEIN ATL16"/>
    <property type="match status" value="1"/>
</dbReference>
<evidence type="ECO:0000256" key="15">
    <source>
        <dbReference type="SAM" id="Phobius"/>
    </source>
</evidence>
<name>A0AAW1VU71_RUBAR</name>
<dbReference type="CDD" id="cd16461">
    <property type="entry name" value="RING-H2_EL5-like"/>
    <property type="match status" value="1"/>
</dbReference>
<keyword evidence="9" id="KW-0833">Ubl conjugation pathway</keyword>
<proteinExistence type="inferred from homology"/>
<comment type="pathway">
    <text evidence="3">Protein modification; protein ubiquitination.</text>
</comment>
<evidence type="ECO:0000256" key="12">
    <source>
        <dbReference type="ARBA" id="ARBA00023136"/>
    </source>
</evidence>
<keyword evidence="10" id="KW-0862">Zinc</keyword>
<keyword evidence="6 15" id="KW-0812">Transmembrane</keyword>
<evidence type="ECO:0000256" key="10">
    <source>
        <dbReference type="ARBA" id="ARBA00022833"/>
    </source>
</evidence>